<accession>A0A8J8P2J7</accession>
<evidence type="ECO:0000313" key="2">
    <source>
        <dbReference type="Proteomes" id="UP000785679"/>
    </source>
</evidence>
<gene>
    <name evidence="1" type="ORF">FGO68_gene4005</name>
</gene>
<evidence type="ECO:0000313" key="1">
    <source>
        <dbReference type="EMBL" id="TNV85738.1"/>
    </source>
</evidence>
<protein>
    <submittedName>
        <fullName evidence="1">Uncharacterized protein</fullName>
    </submittedName>
</protein>
<comment type="caution">
    <text evidence="1">The sequence shown here is derived from an EMBL/GenBank/DDBJ whole genome shotgun (WGS) entry which is preliminary data.</text>
</comment>
<reference evidence="1" key="1">
    <citation type="submission" date="2019-06" db="EMBL/GenBank/DDBJ databases">
        <authorList>
            <person name="Zheng W."/>
        </authorList>
    </citation>
    <scope>NUCLEOTIDE SEQUENCE</scope>
    <source>
        <strain evidence="1">QDHG01</strain>
    </source>
</reference>
<proteinExistence type="predicted"/>
<keyword evidence="2" id="KW-1185">Reference proteome</keyword>
<name>A0A8J8P2J7_HALGN</name>
<dbReference type="EMBL" id="RRYP01001587">
    <property type="protein sequence ID" value="TNV85738.1"/>
    <property type="molecule type" value="Genomic_DNA"/>
</dbReference>
<organism evidence="1 2">
    <name type="scientific">Halteria grandinella</name>
    <dbReference type="NCBI Taxonomy" id="5974"/>
    <lineage>
        <taxon>Eukaryota</taxon>
        <taxon>Sar</taxon>
        <taxon>Alveolata</taxon>
        <taxon>Ciliophora</taxon>
        <taxon>Intramacronucleata</taxon>
        <taxon>Spirotrichea</taxon>
        <taxon>Stichotrichia</taxon>
        <taxon>Sporadotrichida</taxon>
        <taxon>Halteriidae</taxon>
        <taxon>Halteria</taxon>
    </lineage>
</organism>
<sequence>MAKVLENRKSTFSLSTKKEIELTHIVGLAYNHLYKCSFACYLNKDEAYYRKGGDLVCEDGCYSDFIKVQMQLKGASEIQPMVDERESCMTECFKAVKGNTESIYCIERCNESFNNRLKKILAGVTQTMEAII</sequence>
<dbReference type="Proteomes" id="UP000785679">
    <property type="component" value="Unassembled WGS sequence"/>
</dbReference>
<dbReference type="AlphaFoldDB" id="A0A8J8P2J7"/>